<evidence type="ECO:0000256" key="5">
    <source>
        <dbReference type="SAM" id="Phobius"/>
    </source>
</evidence>
<dbReference type="GO" id="GO:0016020">
    <property type="term" value="C:membrane"/>
    <property type="evidence" value="ECO:0007669"/>
    <property type="project" value="UniProtKB-SubCell"/>
</dbReference>
<proteinExistence type="predicted"/>
<keyword evidence="4 5" id="KW-0472">Membrane</keyword>
<dbReference type="EMBL" id="JAHHIF010000047">
    <property type="protein sequence ID" value="MBW4547750.1"/>
    <property type="molecule type" value="Genomic_DNA"/>
</dbReference>
<evidence type="ECO:0000256" key="2">
    <source>
        <dbReference type="ARBA" id="ARBA00022692"/>
    </source>
</evidence>
<feature type="transmembrane region" description="Helical" evidence="5">
    <location>
        <begin position="12"/>
        <end position="39"/>
    </location>
</feature>
<comment type="caution">
    <text evidence="7">The sequence shown here is derived from an EMBL/GenBank/DDBJ whole genome shotgun (WGS) entry which is preliminary data.</text>
</comment>
<feature type="transmembrane region" description="Helical" evidence="5">
    <location>
        <begin position="161"/>
        <end position="179"/>
    </location>
</feature>
<dbReference type="AlphaFoldDB" id="A0A951PPA5"/>
<comment type="subcellular location">
    <subcellularLocation>
        <location evidence="1">Membrane</location>
        <topology evidence="1">Multi-pass membrane protein</topology>
    </subcellularLocation>
</comment>
<evidence type="ECO:0000256" key="1">
    <source>
        <dbReference type="ARBA" id="ARBA00004141"/>
    </source>
</evidence>
<keyword evidence="3 5" id="KW-1133">Transmembrane helix</keyword>
<organism evidence="7 8">
    <name type="scientific">Symplocastrum torsivum CPER-KK1</name>
    <dbReference type="NCBI Taxonomy" id="450513"/>
    <lineage>
        <taxon>Bacteria</taxon>
        <taxon>Bacillati</taxon>
        <taxon>Cyanobacteriota</taxon>
        <taxon>Cyanophyceae</taxon>
        <taxon>Oscillatoriophycideae</taxon>
        <taxon>Oscillatoriales</taxon>
        <taxon>Microcoleaceae</taxon>
        <taxon>Symplocastrum</taxon>
    </lineage>
</organism>
<feature type="domain" description="O-antigen ligase-related" evidence="6">
    <location>
        <begin position="217"/>
        <end position="358"/>
    </location>
</feature>
<feature type="transmembrane region" description="Helical" evidence="5">
    <location>
        <begin position="216"/>
        <end position="244"/>
    </location>
</feature>
<dbReference type="InterPro" id="IPR007016">
    <property type="entry name" value="O-antigen_ligase-rel_domated"/>
</dbReference>
<feature type="transmembrane region" description="Helical" evidence="5">
    <location>
        <begin position="378"/>
        <end position="394"/>
    </location>
</feature>
<accession>A0A951PPA5</accession>
<feature type="transmembrane region" description="Helical" evidence="5">
    <location>
        <begin position="60"/>
        <end position="82"/>
    </location>
</feature>
<evidence type="ECO:0000313" key="7">
    <source>
        <dbReference type="EMBL" id="MBW4547750.1"/>
    </source>
</evidence>
<gene>
    <name evidence="7" type="ORF">KME25_25395</name>
</gene>
<evidence type="ECO:0000313" key="8">
    <source>
        <dbReference type="Proteomes" id="UP000753908"/>
    </source>
</evidence>
<reference evidence="7" key="1">
    <citation type="submission" date="2021-05" db="EMBL/GenBank/DDBJ databases">
        <authorList>
            <person name="Pietrasiak N."/>
            <person name="Ward R."/>
            <person name="Stajich J.E."/>
            <person name="Kurbessoian T."/>
        </authorList>
    </citation>
    <scope>NUCLEOTIDE SEQUENCE</scope>
    <source>
        <strain evidence="7">CPER-KK1</strain>
    </source>
</reference>
<evidence type="ECO:0000259" key="6">
    <source>
        <dbReference type="Pfam" id="PF04932"/>
    </source>
</evidence>
<feature type="transmembrane region" description="Helical" evidence="5">
    <location>
        <begin position="343"/>
        <end position="366"/>
    </location>
</feature>
<dbReference type="GO" id="GO:0016874">
    <property type="term" value="F:ligase activity"/>
    <property type="evidence" value="ECO:0007669"/>
    <property type="project" value="UniProtKB-KW"/>
</dbReference>
<evidence type="ECO:0000256" key="4">
    <source>
        <dbReference type="ARBA" id="ARBA00023136"/>
    </source>
</evidence>
<feature type="transmembrane region" description="Helical" evidence="5">
    <location>
        <begin position="186"/>
        <end position="204"/>
    </location>
</feature>
<feature type="transmembrane region" description="Helical" evidence="5">
    <location>
        <begin position="256"/>
        <end position="274"/>
    </location>
</feature>
<protein>
    <submittedName>
        <fullName evidence="7">O-antigen ligase family protein</fullName>
    </submittedName>
</protein>
<keyword evidence="7" id="KW-0436">Ligase</keyword>
<reference evidence="7" key="2">
    <citation type="journal article" date="2022" name="Microbiol. Resour. Announc.">
        <title>Metagenome Sequencing to Explore Phylogenomics of Terrestrial Cyanobacteria.</title>
        <authorList>
            <person name="Ward R.D."/>
            <person name="Stajich J.E."/>
            <person name="Johansen J.R."/>
            <person name="Huntemann M."/>
            <person name="Clum A."/>
            <person name="Foster B."/>
            <person name="Foster B."/>
            <person name="Roux S."/>
            <person name="Palaniappan K."/>
            <person name="Varghese N."/>
            <person name="Mukherjee S."/>
            <person name="Reddy T.B.K."/>
            <person name="Daum C."/>
            <person name="Copeland A."/>
            <person name="Chen I.A."/>
            <person name="Ivanova N.N."/>
            <person name="Kyrpides N.C."/>
            <person name="Shapiro N."/>
            <person name="Eloe-Fadrosh E.A."/>
            <person name="Pietrasiak N."/>
        </authorList>
    </citation>
    <scope>NUCLEOTIDE SEQUENCE</scope>
    <source>
        <strain evidence="7">CPER-KK1</strain>
    </source>
</reference>
<evidence type="ECO:0000256" key="3">
    <source>
        <dbReference type="ARBA" id="ARBA00022989"/>
    </source>
</evidence>
<keyword evidence="2 5" id="KW-0812">Transmembrane</keyword>
<dbReference type="Pfam" id="PF04932">
    <property type="entry name" value="Wzy_C"/>
    <property type="match status" value="1"/>
</dbReference>
<name>A0A951PPA5_9CYAN</name>
<sequence>MIKPQNLPERLIWYYIIWMYAAYYLGLQFLITPLLGWFLSFYLIKKWWDQTDKTPESERIVISSSAWIWIIAMITIEVTIIINHINFDLGLAQIIRTSIGWSRQWALIALFPLAGHLNIRPQIIYRAVCILAAQSLVVVVIDNLAGLIHLPVLSFVSPLKFLGGGSALWTATFFSNYLTQREDFKLFAGWPTILGMTSVIYFYFACQETEPKWRKIGMFTYVFLIFASQTRTAILSLLFIFIFLQLLKNWFRAQALFMAGFATSILGIFLPKIIDVLQPVKNFLDHYRGKDSAESGKLRGYINRMTLARWQSESPIWGHGVIEEFGQGPRITYGVPLGTHSTWFAILYLHGIVGFLALAIAFIWGFFDLLIKSKSSKIAEVGLAILLVFIIFGFTEPLHTWSYVYWPALLVLGISFKQNIPPSIATN</sequence>
<dbReference type="Proteomes" id="UP000753908">
    <property type="component" value="Unassembled WGS sequence"/>
</dbReference>
<feature type="transmembrane region" description="Helical" evidence="5">
    <location>
        <begin position="123"/>
        <end position="141"/>
    </location>
</feature>